<name>A0A1E3B308_ASPCR</name>
<organism evidence="1 2">
    <name type="scientific">Aspergillus cristatus</name>
    <name type="common">Chinese Fuzhuan brick tea-fermentation fungus</name>
    <name type="synonym">Eurotium cristatum</name>
    <dbReference type="NCBI Taxonomy" id="573508"/>
    <lineage>
        <taxon>Eukaryota</taxon>
        <taxon>Fungi</taxon>
        <taxon>Dikarya</taxon>
        <taxon>Ascomycota</taxon>
        <taxon>Pezizomycotina</taxon>
        <taxon>Eurotiomycetes</taxon>
        <taxon>Eurotiomycetidae</taxon>
        <taxon>Eurotiales</taxon>
        <taxon>Aspergillaceae</taxon>
        <taxon>Aspergillus</taxon>
        <taxon>Aspergillus subgen. Aspergillus</taxon>
    </lineage>
</organism>
<gene>
    <name evidence="1" type="ORF">SI65_09281</name>
</gene>
<dbReference type="STRING" id="573508.A0A1E3B308"/>
<keyword evidence="2" id="KW-1185">Reference proteome</keyword>
<dbReference type="AlphaFoldDB" id="A0A1E3B308"/>
<reference evidence="1 2" key="1">
    <citation type="journal article" date="2016" name="BMC Genomics">
        <title>Comparative genomic and transcriptomic analyses of the Fuzhuan brick tea-fermentation fungus Aspergillus cristatus.</title>
        <authorList>
            <person name="Ge Y."/>
            <person name="Wang Y."/>
            <person name="Liu Y."/>
            <person name="Tan Y."/>
            <person name="Ren X."/>
            <person name="Zhang X."/>
            <person name="Hyde K.D."/>
            <person name="Liu Y."/>
            <person name="Liu Z."/>
        </authorList>
    </citation>
    <scope>NUCLEOTIDE SEQUENCE [LARGE SCALE GENOMIC DNA]</scope>
    <source>
        <strain evidence="1 2">GZAAS20.1005</strain>
    </source>
</reference>
<accession>A0A1E3B308</accession>
<comment type="caution">
    <text evidence="1">The sequence shown here is derived from an EMBL/GenBank/DDBJ whole genome shotgun (WGS) entry which is preliminary data.</text>
</comment>
<evidence type="ECO:0000313" key="1">
    <source>
        <dbReference type="EMBL" id="ODM15340.1"/>
    </source>
</evidence>
<dbReference type="EMBL" id="JXNT01000017">
    <property type="protein sequence ID" value="ODM15340.1"/>
    <property type="molecule type" value="Genomic_DNA"/>
</dbReference>
<dbReference type="Proteomes" id="UP000094569">
    <property type="component" value="Unassembled WGS sequence"/>
</dbReference>
<dbReference type="VEuPathDB" id="FungiDB:SI65_09281"/>
<protein>
    <recommendedName>
        <fullName evidence="3">Transcription factor domain-containing protein</fullName>
    </recommendedName>
</protein>
<proteinExistence type="predicted"/>
<sequence length="270" mass="30804">MPELGDAAHLIVLLSLYVEENRILQLTNSWIYSQGIHALNNDDHSECVCIHDGSLWPTPQRQETMLDRYFEYFRLKTQSPSEHPLLQDITSKTYHMVSILRLAPLNTLRIFSSWMTTPEKVERARKELESWIEGGYCARKALLHAAALFQSIRDQRTAIHSDPWYMMAASLCIWTHIKLSKRTRIPSTDRPLRIDEPSDSQALQSWLNGSRTMSVHITGIGILDEADSASRTLQQTIRILRRGGSWGQIGRHFAAVFQQVLDGTTPSPPV</sequence>
<evidence type="ECO:0008006" key="3">
    <source>
        <dbReference type="Google" id="ProtNLM"/>
    </source>
</evidence>
<dbReference type="OrthoDB" id="1405595at2759"/>
<evidence type="ECO:0000313" key="2">
    <source>
        <dbReference type="Proteomes" id="UP000094569"/>
    </source>
</evidence>